<dbReference type="InterPro" id="IPR000719">
    <property type="entry name" value="Prot_kinase_dom"/>
</dbReference>
<feature type="region of interest" description="Disordered" evidence="10">
    <location>
        <begin position="172"/>
        <end position="204"/>
    </location>
</feature>
<evidence type="ECO:0000256" key="8">
    <source>
        <dbReference type="ARBA" id="ARBA00047454"/>
    </source>
</evidence>
<dbReference type="InterPro" id="IPR008271">
    <property type="entry name" value="Ser/Thr_kinase_AS"/>
</dbReference>
<reference evidence="13" key="1">
    <citation type="submission" date="2020-11" db="EMBL/GenBank/DDBJ databases">
        <authorList>
            <person name="Tran Van P."/>
        </authorList>
    </citation>
    <scope>NUCLEOTIDE SEQUENCE</scope>
</reference>
<dbReference type="InterPro" id="IPR017441">
    <property type="entry name" value="Protein_kinase_ATP_BS"/>
</dbReference>
<evidence type="ECO:0000256" key="6">
    <source>
        <dbReference type="ARBA" id="ARBA00022840"/>
    </source>
</evidence>
<evidence type="ECO:0000256" key="5">
    <source>
        <dbReference type="ARBA" id="ARBA00022777"/>
    </source>
</evidence>
<keyword evidence="14" id="KW-1185">Reference proteome</keyword>
<evidence type="ECO:0000256" key="2">
    <source>
        <dbReference type="ARBA" id="ARBA00022527"/>
    </source>
</evidence>
<dbReference type="Gene3D" id="3.30.200.20">
    <property type="entry name" value="Phosphorylase Kinase, domain 1"/>
    <property type="match status" value="2"/>
</dbReference>
<feature type="compositionally biased region" description="Low complexity" evidence="10">
    <location>
        <begin position="143"/>
        <end position="154"/>
    </location>
</feature>
<organism evidence="13">
    <name type="scientific">Notodromas monacha</name>
    <dbReference type="NCBI Taxonomy" id="399045"/>
    <lineage>
        <taxon>Eukaryota</taxon>
        <taxon>Metazoa</taxon>
        <taxon>Ecdysozoa</taxon>
        <taxon>Arthropoda</taxon>
        <taxon>Crustacea</taxon>
        <taxon>Oligostraca</taxon>
        <taxon>Ostracoda</taxon>
        <taxon>Podocopa</taxon>
        <taxon>Podocopida</taxon>
        <taxon>Cypridocopina</taxon>
        <taxon>Cypridoidea</taxon>
        <taxon>Cyprididae</taxon>
        <taxon>Notodromas</taxon>
    </lineage>
</organism>
<sequence>MDEVDESDAETTSHEKKQQQEHKDRHHRRRKDTIEEQHYSAPDVDGNPVGQNADLSHRVGNLNLHVQPADEQHRLGRKHHHQHKHHGQAAGSSSSSSAHRLTPGGIRQEEGEQEEEMAVQQQQRVKRSTSVNNSSGSKDRYRANASTAANSNSSGAGKERATAADAVVVVHTAPGLRPDKPIVEQKQKHREKQQKHHNNRQHRQTYEKTHEYFEAILSRKKEAFNRRFDNPTAAGFIGKQHRGHLSDYLLIRTIGTGSFGRVVLARRRADNQPFAVKILRKAKVVSSRQVGHTLDEKRLLHAVDNHFLVRLHDSFKDNSNLYLVLTFVNGGDLFGLAAKHGKFSEAHAKFYIGQILLAMEYLHANSIVYRDLKPENVLVTLRGYLKMTDFGFAKRLEPGKRATVVMYEKIASGNFRFPPGLSDTYVNIVSNFLQVKVDKRLGCLQHGARDVKMHEWLYGFNWILLNEGNMAAPLEPVLSGPDDSRYFERYDETPVTIAAYPEYAADFADF</sequence>
<gene>
    <name evidence="13" type="ORF">NMOB1V02_LOCUS2303</name>
</gene>
<protein>
    <recommendedName>
        <fullName evidence="1">cAMP-dependent protein kinase</fullName>
        <ecNumber evidence="1">2.7.11.11</ecNumber>
    </recommendedName>
</protein>
<dbReference type="GO" id="GO:0005952">
    <property type="term" value="C:cAMP-dependent protein kinase complex"/>
    <property type="evidence" value="ECO:0007669"/>
    <property type="project" value="TreeGrafter"/>
</dbReference>
<dbReference type="GO" id="GO:0005524">
    <property type="term" value="F:ATP binding"/>
    <property type="evidence" value="ECO:0007669"/>
    <property type="project" value="UniProtKB-UniRule"/>
</dbReference>
<evidence type="ECO:0000256" key="10">
    <source>
        <dbReference type="SAM" id="MobiDB-lite"/>
    </source>
</evidence>
<dbReference type="GO" id="GO:0005829">
    <property type="term" value="C:cytosol"/>
    <property type="evidence" value="ECO:0007669"/>
    <property type="project" value="TreeGrafter"/>
</dbReference>
<feature type="compositionally biased region" description="Low complexity" evidence="10">
    <location>
        <begin position="88"/>
        <end position="97"/>
    </location>
</feature>
<evidence type="ECO:0000259" key="12">
    <source>
        <dbReference type="PROSITE" id="PS51285"/>
    </source>
</evidence>
<evidence type="ECO:0000259" key="11">
    <source>
        <dbReference type="PROSITE" id="PS50011"/>
    </source>
</evidence>
<feature type="binding site" evidence="9">
    <location>
        <position position="277"/>
    </location>
    <ligand>
        <name>ATP</name>
        <dbReference type="ChEBI" id="CHEBI:30616"/>
    </ligand>
</feature>
<dbReference type="PROSITE" id="PS51285">
    <property type="entry name" value="AGC_KINASE_CTER"/>
    <property type="match status" value="1"/>
</dbReference>
<keyword evidence="5" id="KW-0418">Kinase</keyword>
<proteinExistence type="predicted"/>
<dbReference type="PANTHER" id="PTHR24353:SF153">
    <property type="entry name" value="CAMP-DEPENDENT PROTEIN KINASE CATALYTIC SUBUNIT 1"/>
    <property type="match status" value="1"/>
</dbReference>
<evidence type="ECO:0000256" key="7">
    <source>
        <dbReference type="ARBA" id="ARBA00047292"/>
    </source>
</evidence>
<feature type="domain" description="AGC-kinase C-terminal" evidence="12">
    <location>
        <begin position="458"/>
        <end position="510"/>
    </location>
</feature>
<feature type="compositionally biased region" description="Basic and acidic residues" evidence="10">
    <location>
        <begin position="177"/>
        <end position="186"/>
    </location>
</feature>
<comment type="catalytic activity">
    <reaction evidence="8">
        <text>L-seryl-[protein] + ATP = O-phospho-L-seryl-[protein] + ADP + H(+)</text>
        <dbReference type="Rhea" id="RHEA:17989"/>
        <dbReference type="Rhea" id="RHEA-COMP:9863"/>
        <dbReference type="Rhea" id="RHEA-COMP:11604"/>
        <dbReference type="ChEBI" id="CHEBI:15378"/>
        <dbReference type="ChEBI" id="CHEBI:29999"/>
        <dbReference type="ChEBI" id="CHEBI:30616"/>
        <dbReference type="ChEBI" id="CHEBI:83421"/>
        <dbReference type="ChEBI" id="CHEBI:456216"/>
        <dbReference type="EC" id="2.7.11.11"/>
    </reaction>
</comment>
<accession>A0A7R9BFR7</accession>
<evidence type="ECO:0000256" key="9">
    <source>
        <dbReference type="PROSITE-ProRule" id="PRU10141"/>
    </source>
</evidence>
<dbReference type="GO" id="GO:0005634">
    <property type="term" value="C:nucleus"/>
    <property type="evidence" value="ECO:0007669"/>
    <property type="project" value="TreeGrafter"/>
</dbReference>
<evidence type="ECO:0000256" key="4">
    <source>
        <dbReference type="ARBA" id="ARBA00022741"/>
    </source>
</evidence>
<comment type="catalytic activity">
    <reaction evidence="7">
        <text>L-threonyl-[protein] + ATP = O-phospho-L-threonyl-[protein] + ADP + H(+)</text>
        <dbReference type="Rhea" id="RHEA:46608"/>
        <dbReference type="Rhea" id="RHEA-COMP:11060"/>
        <dbReference type="Rhea" id="RHEA-COMP:11605"/>
        <dbReference type="ChEBI" id="CHEBI:15378"/>
        <dbReference type="ChEBI" id="CHEBI:30013"/>
        <dbReference type="ChEBI" id="CHEBI:30616"/>
        <dbReference type="ChEBI" id="CHEBI:61977"/>
        <dbReference type="ChEBI" id="CHEBI:456216"/>
        <dbReference type="EC" id="2.7.11.11"/>
    </reaction>
</comment>
<keyword evidence="6 9" id="KW-0067">ATP-binding</keyword>
<dbReference type="SUPFAM" id="SSF56112">
    <property type="entry name" value="Protein kinase-like (PK-like)"/>
    <property type="match status" value="1"/>
</dbReference>
<feature type="compositionally biased region" description="Basic residues" evidence="10">
    <location>
        <begin position="187"/>
        <end position="203"/>
    </location>
</feature>
<dbReference type="OrthoDB" id="63267at2759"/>
<dbReference type="PROSITE" id="PS00107">
    <property type="entry name" value="PROTEIN_KINASE_ATP"/>
    <property type="match status" value="1"/>
</dbReference>
<evidence type="ECO:0000256" key="1">
    <source>
        <dbReference type="ARBA" id="ARBA00012444"/>
    </source>
</evidence>
<feature type="compositionally biased region" description="Basic and acidic residues" evidence="10">
    <location>
        <begin position="11"/>
        <end position="23"/>
    </location>
</feature>
<dbReference type="AlphaFoldDB" id="A0A7R9BFR7"/>
<dbReference type="PROSITE" id="PS50011">
    <property type="entry name" value="PROTEIN_KINASE_DOM"/>
    <property type="match status" value="1"/>
</dbReference>
<dbReference type="EMBL" id="CAJPEX010000254">
    <property type="protein sequence ID" value="CAG0914624.1"/>
    <property type="molecule type" value="Genomic_DNA"/>
</dbReference>
<dbReference type="GO" id="GO:0004691">
    <property type="term" value="F:cAMP-dependent protein kinase activity"/>
    <property type="evidence" value="ECO:0007669"/>
    <property type="project" value="UniProtKB-EC"/>
</dbReference>
<dbReference type="Proteomes" id="UP000678499">
    <property type="component" value="Unassembled WGS sequence"/>
</dbReference>
<keyword evidence="2" id="KW-0723">Serine/threonine-protein kinase</keyword>
<evidence type="ECO:0000313" key="14">
    <source>
        <dbReference type="Proteomes" id="UP000678499"/>
    </source>
</evidence>
<keyword evidence="4 9" id="KW-0547">Nucleotide-binding</keyword>
<dbReference type="SMART" id="SM00220">
    <property type="entry name" value="S_TKc"/>
    <property type="match status" value="1"/>
</dbReference>
<evidence type="ECO:0000256" key="3">
    <source>
        <dbReference type="ARBA" id="ARBA00022679"/>
    </source>
</evidence>
<feature type="domain" description="Protein kinase" evidence="11">
    <location>
        <begin position="248"/>
        <end position="510"/>
    </location>
</feature>
<dbReference type="EMBL" id="OA882291">
    <property type="protein sequence ID" value="CAD7274472.1"/>
    <property type="molecule type" value="Genomic_DNA"/>
</dbReference>
<keyword evidence="3" id="KW-0808">Transferase</keyword>
<feature type="region of interest" description="Disordered" evidence="10">
    <location>
        <begin position="1"/>
        <end position="160"/>
    </location>
</feature>
<dbReference type="PANTHER" id="PTHR24353">
    <property type="entry name" value="CYCLIC NUCLEOTIDE-DEPENDENT PROTEIN KINASE"/>
    <property type="match status" value="1"/>
</dbReference>
<dbReference type="Gene3D" id="1.10.510.10">
    <property type="entry name" value="Transferase(Phosphotransferase) domain 1"/>
    <property type="match status" value="2"/>
</dbReference>
<dbReference type="EC" id="2.7.11.11" evidence="1"/>
<dbReference type="InterPro" id="IPR011009">
    <property type="entry name" value="Kinase-like_dom_sf"/>
</dbReference>
<dbReference type="Pfam" id="PF00069">
    <property type="entry name" value="Pkinase"/>
    <property type="match status" value="1"/>
</dbReference>
<evidence type="ECO:0000313" key="13">
    <source>
        <dbReference type="EMBL" id="CAD7274472.1"/>
    </source>
</evidence>
<dbReference type="PROSITE" id="PS00108">
    <property type="entry name" value="PROTEIN_KINASE_ST"/>
    <property type="match status" value="1"/>
</dbReference>
<name>A0A7R9BFR7_9CRUS</name>
<feature type="compositionally biased region" description="Basic residues" evidence="10">
    <location>
        <begin position="75"/>
        <end position="87"/>
    </location>
</feature>
<dbReference type="InterPro" id="IPR000961">
    <property type="entry name" value="AGC-kinase_C"/>
</dbReference>